<keyword evidence="1" id="KW-0732">Signal</keyword>
<dbReference type="Pfam" id="PF07076">
    <property type="entry name" value="DUF1344"/>
    <property type="match status" value="1"/>
</dbReference>
<proteinExistence type="predicted"/>
<name>A0A1C1YQC7_9HYPH</name>
<evidence type="ECO:0000256" key="1">
    <source>
        <dbReference type="SAM" id="SignalP"/>
    </source>
</evidence>
<dbReference type="RefSeq" id="WP_066184533.1">
    <property type="nucleotide sequence ID" value="NZ_LQZT01000050.1"/>
</dbReference>
<accession>A0A1C1YQC7</accession>
<keyword evidence="3" id="KW-1185">Reference proteome</keyword>
<dbReference type="AlphaFoldDB" id="A0A1C1YQC7"/>
<sequence length="86" mass="9390">MRLAISALLTVSALLAPFAAWAQSADATGLIAEVSPADQTIKLDDGKVYQTPTEFNFEGLDKDVEVVIFYTEVDGKRMINDLELVQ</sequence>
<dbReference type="OrthoDB" id="7872012at2"/>
<feature type="chain" id="PRO_5008656263" description="DUF1344 domain-containing protein" evidence="1">
    <location>
        <begin position="23"/>
        <end position="86"/>
    </location>
</feature>
<dbReference type="EMBL" id="LQZT01000050">
    <property type="protein sequence ID" value="OCW55606.1"/>
    <property type="molecule type" value="Genomic_DNA"/>
</dbReference>
<evidence type="ECO:0000313" key="2">
    <source>
        <dbReference type="EMBL" id="OCW55606.1"/>
    </source>
</evidence>
<reference evidence="2 3" key="1">
    <citation type="submission" date="2015-12" db="EMBL/GenBank/DDBJ databases">
        <authorList>
            <person name="Shamseldin A."/>
            <person name="Moawad H."/>
            <person name="Abd El-Rahim W.M."/>
            <person name="Sadowsky M.J."/>
        </authorList>
    </citation>
    <scope>NUCLEOTIDE SEQUENCE [LARGE SCALE GENOMIC DNA]</scope>
    <source>
        <strain evidence="2 3">JC234</strain>
    </source>
</reference>
<gene>
    <name evidence="2" type="ORF">AWJ14_06360</name>
</gene>
<comment type="caution">
    <text evidence="2">The sequence shown here is derived from an EMBL/GenBank/DDBJ whole genome shotgun (WGS) entry which is preliminary data.</text>
</comment>
<evidence type="ECO:0008006" key="4">
    <source>
        <dbReference type="Google" id="ProtNLM"/>
    </source>
</evidence>
<dbReference type="STRING" id="1480615.AWJ14_06360"/>
<organism evidence="2 3">
    <name type="scientific">Hoeflea olei</name>
    <dbReference type="NCBI Taxonomy" id="1480615"/>
    <lineage>
        <taxon>Bacteria</taxon>
        <taxon>Pseudomonadati</taxon>
        <taxon>Pseudomonadota</taxon>
        <taxon>Alphaproteobacteria</taxon>
        <taxon>Hyphomicrobiales</taxon>
        <taxon>Rhizobiaceae</taxon>
        <taxon>Hoeflea</taxon>
    </lineage>
</organism>
<protein>
    <recommendedName>
        <fullName evidence="4">DUF1344 domain-containing protein</fullName>
    </recommendedName>
</protein>
<dbReference type="Proteomes" id="UP000094795">
    <property type="component" value="Unassembled WGS sequence"/>
</dbReference>
<evidence type="ECO:0000313" key="3">
    <source>
        <dbReference type="Proteomes" id="UP000094795"/>
    </source>
</evidence>
<feature type="signal peptide" evidence="1">
    <location>
        <begin position="1"/>
        <end position="22"/>
    </location>
</feature>
<dbReference type="InterPro" id="IPR009780">
    <property type="entry name" value="DUF1344"/>
</dbReference>